<evidence type="ECO:0000256" key="6">
    <source>
        <dbReference type="ARBA" id="ARBA00022963"/>
    </source>
</evidence>
<evidence type="ECO:0000256" key="4">
    <source>
        <dbReference type="ARBA" id="ARBA00022729"/>
    </source>
</evidence>
<proteinExistence type="inferred from homology"/>
<keyword evidence="4" id="KW-0732">Signal</keyword>
<feature type="compositionally biased region" description="Polar residues" evidence="8">
    <location>
        <begin position="25"/>
        <end position="35"/>
    </location>
</feature>
<sequence>MKKYKHLQQKKKKNHKAEKAAGKITYNTKKAQTSYRHGEEAKQRGKKPKSKKTYRQETLRRQARPTLKRENGGSKDKHLYTLVYPNPSSPLAPIRGHVFRQQQLLQVRLQSILPLELRSNRPKHIALDFHFIREQVESGQLQICHVSSVDQLADIFTKPLAKDRVVFLRSKLQVRPDLELAGGFSCLFLVMLAKVVRGQDYGNDGGGVFGAFAPPEAAAAAATSEMVPAMFIFGDSLIDNGNNNDLASLAKANYFPYGIDFNGGPTGRFSNGYTMVDTIAHKLTLFDFTESSELPDITKLNIAEPYNGDDKLQVGNGNHLNISHVGSSVLPNLKLPNVLLVPDLTKSLLSVPKLTEDNNVSMEFFPKTCSVKTLQGQTILRGDKHHGLYRLPPHSFRQSPRAFHSSRISLHGWHRCTPHPT</sequence>
<feature type="compositionally biased region" description="Basic and acidic residues" evidence="8">
    <location>
        <begin position="67"/>
        <end position="79"/>
    </location>
</feature>
<evidence type="ECO:0000256" key="3">
    <source>
        <dbReference type="ARBA" id="ARBA00022525"/>
    </source>
</evidence>
<feature type="compositionally biased region" description="Basic residues" evidence="8">
    <location>
        <begin position="1"/>
        <end position="16"/>
    </location>
</feature>
<keyword evidence="6" id="KW-0442">Lipid degradation</keyword>
<dbReference type="Proteomes" id="UP001151760">
    <property type="component" value="Unassembled WGS sequence"/>
</dbReference>
<evidence type="ECO:0008006" key="11">
    <source>
        <dbReference type="Google" id="ProtNLM"/>
    </source>
</evidence>
<comment type="similarity">
    <text evidence="2">Belongs to the 'GDSL' lipolytic enzyme family.</text>
</comment>
<dbReference type="InterPro" id="IPR036514">
    <property type="entry name" value="SGNH_hydro_sf"/>
</dbReference>
<feature type="compositionally biased region" description="Basic residues" evidence="8">
    <location>
        <begin position="44"/>
        <end position="53"/>
    </location>
</feature>
<dbReference type="EMBL" id="BQNB010011117">
    <property type="protein sequence ID" value="GJS86350.1"/>
    <property type="molecule type" value="Genomic_DNA"/>
</dbReference>
<dbReference type="InterPro" id="IPR051238">
    <property type="entry name" value="GDSL_esterase/lipase"/>
</dbReference>
<evidence type="ECO:0000256" key="7">
    <source>
        <dbReference type="ARBA" id="ARBA00023098"/>
    </source>
</evidence>
<dbReference type="PANTHER" id="PTHR45650">
    <property type="entry name" value="GDSL-LIKE LIPASE/ACYLHYDROLASE-RELATED"/>
    <property type="match status" value="1"/>
</dbReference>
<dbReference type="Gene3D" id="3.40.50.1110">
    <property type="entry name" value="SGNH hydrolase"/>
    <property type="match status" value="1"/>
</dbReference>
<evidence type="ECO:0000256" key="5">
    <source>
        <dbReference type="ARBA" id="ARBA00022801"/>
    </source>
</evidence>
<reference evidence="9" key="2">
    <citation type="submission" date="2022-01" db="EMBL/GenBank/DDBJ databases">
        <authorList>
            <person name="Yamashiro T."/>
            <person name="Shiraishi A."/>
            <person name="Satake H."/>
            <person name="Nakayama K."/>
        </authorList>
    </citation>
    <scope>NUCLEOTIDE SEQUENCE</scope>
</reference>
<keyword evidence="10" id="KW-1185">Reference proteome</keyword>
<gene>
    <name evidence="9" type="ORF">Tco_0768986</name>
</gene>
<keyword evidence="5" id="KW-0378">Hydrolase</keyword>
<feature type="region of interest" description="Disordered" evidence="8">
    <location>
        <begin position="1"/>
        <end position="79"/>
    </location>
</feature>
<accession>A0ABQ4ZBG4</accession>
<keyword evidence="7" id="KW-0443">Lipid metabolism</keyword>
<keyword evidence="3" id="KW-0964">Secreted</keyword>
<evidence type="ECO:0000256" key="8">
    <source>
        <dbReference type="SAM" id="MobiDB-lite"/>
    </source>
</evidence>
<evidence type="ECO:0000313" key="9">
    <source>
        <dbReference type="EMBL" id="GJS86350.1"/>
    </source>
</evidence>
<comment type="caution">
    <text evidence="9">The sequence shown here is derived from an EMBL/GenBank/DDBJ whole genome shotgun (WGS) entry which is preliminary data.</text>
</comment>
<protein>
    <recommendedName>
        <fullName evidence="11">GDSL esterase/lipase</fullName>
    </recommendedName>
</protein>
<evidence type="ECO:0000256" key="2">
    <source>
        <dbReference type="ARBA" id="ARBA00008668"/>
    </source>
</evidence>
<evidence type="ECO:0000256" key="1">
    <source>
        <dbReference type="ARBA" id="ARBA00004613"/>
    </source>
</evidence>
<organism evidence="9 10">
    <name type="scientific">Tanacetum coccineum</name>
    <dbReference type="NCBI Taxonomy" id="301880"/>
    <lineage>
        <taxon>Eukaryota</taxon>
        <taxon>Viridiplantae</taxon>
        <taxon>Streptophyta</taxon>
        <taxon>Embryophyta</taxon>
        <taxon>Tracheophyta</taxon>
        <taxon>Spermatophyta</taxon>
        <taxon>Magnoliopsida</taxon>
        <taxon>eudicotyledons</taxon>
        <taxon>Gunneridae</taxon>
        <taxon>Pentapetalae</taxon>
        <taxon>asterids</taxon>
        <taxon>campanulids</taxon>
        <taxon>Asterales</taxon>
        <taxon>Asteraceae</taxon>
        <taxon>Asteroideae</taxon>
        <taxon>Anthemideae</taxon>
        <taxon>Anthemidinae</taxon>
        <taxon>Tanacetum</taxon>
    </lineage>
</organism>
<evidence type="ECO:0000313" key="10">
    <source>
        <dbReference type="Proteomes" id="UP001151760"/>
    </source>
</evidence>
<dbReference type="CDD" id="cd09272">
    <property type="entry name" value="RNase_HI_RT_Ty1"/>
    <property type="match status" value="1"/>
</dbReference>
<name>A0ABQ4ZBG4_9ASTR</name>
<reference evidence="9" key="1">
    <citation type="journal article" date="2022" name="Int. J. Mol. Sci.">
        <title>Draft Genome of Tanacetum Coccineum: Genomic Comparison of Closely Related Tanacetum-Family Plants.</title>
        <authorList>
            <person name="Yamashiro T."/>
            <person name="Shiraishi A."/>
            <person name="Nakayama K."/>
            <person name="Satake H."/>
        </authorList>
    </citation>
    <scope>NUCLEOTIDE SEQUENCE</scope>
</reference>
<comment type="subcellular location">
    <subcellularLocation>
        <location evidence="1">Secreted</location>
    </subcellularLocation>
</comment>
<dbReference type="PANTHER" id="PTHR45650:SF22">
    <property type="entry name" value="OS05G0419800 PROTEIN"/>
    <property type="match status" value="1"/>
</dbReference>